<reference evidence="3 4" key="1">
    <citation type="journal article" date="2024" name="IMA Fungus">
        <title>IMA Genome - F19 : A genome assembly and annotation guide to empower mycologists, including annotated draft genome sequences of Ceratocystis pirilliformis, Diaporthe australafricana, Fusarium ophioides, Paecilomyces lecythidis, and Sporothrix stenoceras.</title>
        <authorList>
            <person name="Aylward J."/>
            <person name="Wilson A.M."/>
            <person name="Visagie C.M."/>
            <person name="Spraker J."/>
            <person name="Barnes I."/>
            <person name="Buitendag C."/>
            <person name="Ceriani C."/>
            <person name="Del Mar Angel L."/>
            <person name="du Plessis D."/>
            <person name="Fuchs T."/>
            <person name="Gasser K."/>
            <person name="Kramer D."/>
            <person name="Li W."/>
            <person name="Munsamy K."/>
            <person name="Piso A."/>
            <person name="Price J.L."/>
            <person name="Sonnekus B."/>
            <person name="Thomas C."/>
            <person name="van der Nest A."/>
            <person name="van Dijk A."/>
            <person name="van Heerden A."/>
            <person name="van Vuuren N."/>
            <person name="Yilmaz N."/>
            <person name="Duong T.A."/>
            <person name="van der Merwe N.A."/>
            <person name="Wingfield M.J."/>
            <person name="Wingfield B.D."/>
        </authorList>
    </citation>
    <scope>NUCLEOTIDE SEQUENCE [LARGE SCALE GENOMIC DNA]</scope>
    <source>
        <strain evidence="3 4">CMW 5346</strain>
    </source>
</reference>
<dbReference type="SUPFAM" id="SSF54373">
    <property type="entry name" value="FAD-linked reductases, C-terminal domain"/>
    <property type="match status" value="1"/>
</dbReference>
<proteinExistence type="inferred from homology"/>
<dbReference type="InterPro" id="IPR000172">
    <property type="entry name" value="GMC_OxRdtase_N"/>
</dbReference>
<evidence type="ECO:0000259" key="2">
    <source>
        <dbReference type="PROSITE" id="PS00624"/>
    </source>
</evidence>
<gene>
    <name evidence="3" type="ORF">Sste5346_005240</name>
</gene>
<evidence type="ECO:0000313" key="4">
    <source>
        <dbReference type="Proteomes" id="UP001583186"/>
    </source>
</evidence>
<dbReference type="Gene3D" id="3.30.560.10">
    <property type="entry name" value="Glucose Oxidase, domain 3"/>
    <property type="match status" value="2"/>
</dbReference>
<name>A0ABR3Z470_9PEZI</name>
<dbReference type="PANTHER" id="PTHR11552">
    <property type="entry name" value="GLUCOSE-METHANOL-CHOLINE GMC OXIDOREDUCTASE"/>
    <property type="match status" value="1"/>
</dbReference>
<accession>A0ABR3Z470</accession>
<dbReference type="InterPro" id="IPR012132">
    <property type="entry name" value="GMC_OxRdtase"/>
</dbReference>
<protein>
    <recommendedName>
        <fullName evidence="2">Glucose-methanol-choline oxidoreductase N-terminal domain-containing protein</fullName>
    </recommendedName>
</protein>
<feature type="domain" description="Glucose-methanol-choline oxidoreductase N-terminal" evidence="2">
    <location>
        <begin position="296"/>
        <end position="310"/>
    </location>
</feature>
<dbReference type="Proteomes" id="UP001583186">
    <property type="component" value="Unassembled WGS sequence"/>
</dbReference>
<dbReference type="EMBL" id="JAWCUI010000027">
    <property type="protein sequence ID" value="KAL1895434.1"/>
    <property type="molecule type" value="Genomic_DNA"/>
</dbReference>
<keyword evidence="4" id="KW-1185">Reference proteome</keyword>
<dbReference type="InterPro" id="IPR007867">
    <property type="entry name" value="GMC_OxRtase_C"/>
</dbReference>
<dbReference type="Pfam" id="PF05199">
    <property type="entry name" value="GMC_oxred_C"/>
    <property type="match status" value="1"/>
</dbReference>
<dbReference type="InterPro" id="IPR036188">
    <property type="entry name" value="FAD/NAD-bd_sf"/>
</dbReference>
<comment type="similarity">
    <text evidence="1">Belongs to the GMC oxidoreductase family.</text>
</comment>
<organism evidence="3 4">
    <name type="scientific">Sporothrix stenoceras</name>
    <dbReference type="NCBI Taxonomy" id="5173"/>
    <lineage>
        <taxon>Eukaryota</taxon>
        <taxon>Fungi</taxon>
        <taxon>Dikarya</taxon>
        <taxon>Ascomycota</taxon>
        <taxon>Pezizomycotina</taxon>
        <taxon>Sordariomycetes</taxon>
        <taxon>Sordariomycetidae</taxon>
        <taxon>Ophiostomatales</taxon>
        <taxon>Ophiostomataceae</taxon>
        <taxon>Sporothrix</taxon>
    </lineage>
</organism>
<dbReference type="SUPFAM" id="SSF51905">
    <property type="entry name" value="FAD/NAD(P)-binding domain"/>
    <property type="match status" value="1"/>
</dbReference>
<evidence type="ECO:0000313" key="3">
    <source>
        <dbReference type="EMBL" id="KAL1895434.1"/>
    </source>
</evidence>
<dbReference type="Gene3D" id="3.50.50.60">
    <property type="entry name" value="FAD/NAD(P)-binding domain"/>
    <property type="match status" value="2"/>
</dbReference>
<evidence type="ECO:0000256" key="1">
    <source>
        <dbReference type="ARBA" id="ARBA00010790"/>
    </source>
</evidence>
<comment type="caution">
    <text evidence="3">The sequence shown here is derived from an EMBL/GenBank/DDBJ whole genome shotgun (WGS) entry which is preliminary data.</text>
</comment>
<dbReference type="PROSITE" id="PS00624">
    <property type="entry name" value="GMC_OXRED_2"/>
    <property type="match status" value="1"/>
</dbReference>
<dbReference type="PANTHER" id="PTHR11552:SF219">
    <property type="entry name" value="GLUCOSE-METHANOL-CHOLINE OXIDOREDUCTASE N-TERMINAL DOMAIN-CONTAINING PROTEIN"/>
    <property type="match status" value="1"/>
</dbReference>
<dbReference type="Pfam" id="PF00732">
    <property type="entry name" value="GMC_oxred_N"/>
    <property type="match status" value="1"/>
</dbReference>
<sequence length="663" mass="72450">MWPFSEAYPERKVAEVDGQTYDYIIVGGGTAGSVLASRLSEDPNVSVLLLERGPLRDVFMSRVPLMSQNYVSSWSTGIQDRFSEPIAAYNDRRLQLASGEGLGGTSRLNGLLVTRGTPGGYNEWATDLGMEGWSWKEVEPYFARMENALDRSDTDYRGQGGPLVNRTADLRYRFYPYFEKASEAVGLPVEPDCNAPNASAQGYFRLDAAVYPDGTRVSAYRAYLHKKLALERRRHLTICTEALATKLEFNDGVVVPDSDSAEVKATGVYVASAPTGKPVGKPALVKARREIIVCGGAFRTPQLLMLSGLGPRAHLQEKGIPCVRDLPAVGAHLSDHFAIPLMIEMPAQDTLHALVEKPMVGLRSFVEYLWKGSGMISMPSNATTIFARTTAMDEATYKTSNTAAANDAAKPSNVPDVEVMVIPVNAINLEMTGCPPHEATRGRAYLTLYTAMVQLRTTGRLELVSATDPQVHTRVHYLELKDDNDAGKEDWKAVRRAVRFSMRLAEEFVQNSGYPHKPLALMFGPGMDMDVLHGVTMGRPGERQTTATETVVNEAVGTALLKPAKDKYVLKPLAKTWQTVTDAEIDAYVRETGQSSLHFGCSARMAPTAKDGVVDAKLKVHGVSGLRIADASVFPRIPSGHTMAPSLMVGERCADFLKAAWQQ</sequence>
<dbReference type="PIRSF" id="PIRSF000137">
    <property type="entry name" value="Alcohol_oxidase"/>
    <property type="match status" value="1"/>
</dbReference>